<evidence type="ECO:0000313" key="1">
    <source>
        <dbReference type="EMBL" id="KAL2052597.1"/>
    </source>
</evidence>
<accession>A0ABR4B3Y1</accession>
<sequence length="116" mass="12468">MPQRRADVEVEKSSQQGPGAVRLSKGYVAGFCGALSVEQNPVDGPCGPIVRFGPWRTALICIILHKLPKNVLPRGGVVSYSLTIAKYPNSSKALAKVQTPPSIDFLLLLTSSQHQN</sequence>
<name>A0ABR4B3Y1_9LECA</name>
<organism evidence="1 2">
    <name type="scientific">Lepraria finkii</name>
    <dbReference type="NCBI Taxonomy" id="1340010"/>
    <lineage>
        <taxon>Eukaryota</taxon>
        <taxon>Fungi</taxon>
        <taxon>Dikarya</taxon>
        <taxon>Ascomycota</taxon>
        <taxon>Pezizomycotina</taxon>
        <taxon>Lecanoromycetes</taxon>
        <taxon>OSLEUM clade</taxon>
        <taxon>Lecanoromycetidae</taxon>
        <taxon>Lecanorales</taxon>
        <taxon>Lecanorineae</taxon>
        <taxon>Stereocaulaceae</taxon>
        <taxon>Lepraria</taxon>
    </lineage>
</organism>
<gene>
    <name evidence="1" type="ORF">ABVK25_007157</name>
</gene>
<keyword evidence="2" id="KW-1185">Reference proteome</keyword>
<reference evidence="1 2" key="1">
    <citation type="submission" date="2024-09" db="EMBL/GenBank/DDBJ databases">
        <title>Rethinking Asexuality: The Enigmatic Case of Functional Sexual Genes in Lepraria (Stereocaulaceae).</title>
        <authorList>
            <person name="Doellman M."/>
            <person name="Sun Y."/>
            <person name="Barcenas-Pena A."/>
            <person name="Lumbsch H.T."/>
            <person name="Grewe F."/>
        </authorList>
    </citation>
    <scope>NUCLEOTIDE SEQUENCE [LARGE SCALE GENOMIC DNA]</scope>
    <source>
        <strain evidence="1 2">Grewe 0041</strain>
    </source>
</reference>
<protein>
    <submittedName>
        <fullName evidence="1">Uncharacterized protein</fullName>
    </submittedName>
</protein>
<dbReference type="EMBL" id="JBHFEH010000026">
    <property type="protein sequence ID" value="KAL2052597.1"/>
    <property type="molecule type" value="Genomic_DNA"/>
</dbReference>
<comment type="caution">
    <text evidence="1">The sequence shown here is derived from an EMBL/GenBank/DDBJ whole genome shotgun (WGS) entry which is preliminary data.</text>
</comment>
<evidence type="ECO:0000313" key="2">
    <source>
        <dbReference type="Proteomes" id="UP001590951"/>
    </source>
</evidence>
<dbReference type="Proteomes" id="UP001590951">
    <property type="component" value="Unassembled WGS sequence"/>
</dbReference>
<proteinExistence type="predicted"/>